<feature type="domain" description="eRF1/Pelota-like N-terminal" evidence="7">
    <location>
        <begin position="13"/>
        <end position="66"/>
    </location>
</feature>
<feature type="domain" description="eRF1" evidence="8">
    <location>
        <begin position="71"/>
        <end position="203"/>
    </location>
</feature>
<dbReference type="PANTHER" id="PTHR10113">
    <property type="entry name" value="PEPTIDE CHAIN RELEASE FACTOR SUBUNIT 1"/>
    <property type="match status" value="1"/>
</dbReference>
<dbReference type="RefSeq" id="XP_026687424.1">
    <property type="nucleotide sequence ID" value="XM_026831623.1"/>
</dbReference>
<feature type="non-terminal residue" evidence="10">
    <location>
        <position position="402"/>
    </location>
</feature>
<evidence type="ECO:0000256" key="6">
    <source>
        <dbReference type="SAM" id="SignalP"/>
    </source>
</evidence>
<reference evidence="10" key="1">
    <citation type="submission" date="2025-08" db="UniProtKB">
        <authorList>
            <consortium name="RefSeq"/>
        </authorList>
    </citation>
    <scope>IDENTIFICATION</scope>
</reference>
<evidence type="ECO:0000313" key="10">
    <source>
        <dbReference type="RefSeq" id="XP_026687424.1"/>
    </source>
</evidence>
<protein>
    <recommendedName>
        <fullName evidence="3">Eukaryotic peptide chain release factor subunit 1</fullName>
    </recommendedName>
</protein>
<keyword evidence="9" id="KW-1185">Reference proteome</keyword>
<dbReference type="Gene3D" id="3.30.960.10">
    <property type="entry name" value="eRF1 domain 1"/>
    <property type="match status" value="1"/>
</dbReference>
<dbReference type="Gene3D" id="3.30.420.60">
    <property type="entry name" value="eRF1 domain 2"/>
    <property type="match status" value="1"/>
</dbReference>
<dbReference type="PaxDb" id="121845-A0A3Q0JGB5"/>
<dbReference type="InterPro" id="IPR024049">
    <property type="entry name" value="eRF1_1_sf"/>
</dbReference>
<dbReference type="FunFam" id="3.30.420.60:FF:000001">
    <property type="entry name" value="Eukaryotic peptide chain release factor subunit 1"/>
    <property type="match status" value="1"/>
</dbReference>
<gene>
    <name evidence="10" type="primary">LOC103520551</name>
</gene>
<keyword evidence="4" id="KW-0963">Cytoplasm</keyword>
<name>A0A3Q0JGB5_DIACI</name>
<dbReference type="GO" id="GO:0005737">
    <property type="term" value="C:cytoplasm"/>
    <property type="evidence" value="ECO:0007669"/>
    <property type="project" value="UniProtKB-SubCell"/>
</dbReference>
<evidence type="ECO:0000256" key="3">
    <source>
        <dbReference type="ARBA" id="ARBA00013382"/>
    </source>
</evidence>
<dbReference type="Pfam" id="PF03463">
    <property type="entry name" value="eRF1_1"/>
    <property type="match status" value="1"/>
</dbReference>
<dbReference type="KEGG" id="dci:103520551"/>
<dbReference type="Pfam" id="PF03464">
    <property type="entry name" value="eRF1_2"/>
    <property type="match status" value="1"/>
</dbReference>
<comment type="similarity">
    <text evidence="2">Belongs to the eukaryotic release factor 1 family.</text>
</comment>
<dbReference type="GeneID" id="103520551"/>
<organism evidence="9 10">
    <name type="scientific">Diaphorina citri</name>
    <name type="common">Asian citrus psyllid</name>
    <dbReference type="NCBI Taxonomy" id="121845"/>
    <lineage>
        <taxon>Eukaryota</taxon>
        <taxon>Metazoa</taxon>
        <taxon>Ecdysozoa</taxon>
        <taxon>Arthropoda</taxon>
        <taxon>Hexapoda</taxon>
        <taxon>Insecta</taxon>
        <taxon>Pterygota</taxon>
        <taxon>Neoptera</taxon>
        <taxon>Paraneoptera</taxon>
        <taxon>Hemiptera</taxon>
        <taxon>Sternorrhyncha</taxon>
        <taxon>Psylloidea</taxon>
        <taxon>Psyllidae</taxon>
        <taxon>Diaphorininae</taxon>
        <taxon>Diaphorina</taxon>
    </lineage>
</organism>
<evidence type="ECO:0000259" key="7">
    <source>
        <dbReference type="Pfam" id="PF03463"/>
    </source>
</evidence>
<proteinExistence type="inferred from homology"/>
<keyword evidence="6" id="KW-0732">Signal</keyword>
<feature type="signal peptide" evidence="6">
    <location>
        <begin position="1"/>
        <end position="20"/>
    </location>
</feature>
<evidence type="ECO:0000256" key="4">
    <source>
        <dbReference type="ARBA" id="ARBA00022490"/>
    </source>
</evidence>
<dbReference type="InterPro" id="IPR005140">
    <property type="entry name" value="eRF1_Pelota-like_N"/>
</dbReference>
<evidence type="ECO:0000256" key="5">
    <source>
        <dbReference type="ARBA" id="ARBA00022917"/>
    </source>
</evidence>
<feature type="chain" id="PRO_5018260596" description="Eukaryotic peptide chain release factor subunit 1" evidence="6">
    <location>
        <begin position="21"/>
        <end position="402"/>
    </location>
</feature>
<dbReference type="InterPro" id="IPR042226">
    <property type="entry name" value="eFR1_2_sf"/>
</dbReference>
<evidence type="ECO:0000313" key="9">
    <source>
        <dbReference type="Proteomes" id="UP000079169"/>
    </source>
</evidence>
<evidence type="ECO:0000259" key="8">
    <source>
        <dbReference type="Pfam" id="PF03464"/>
    </source>
</evidence>
<keyword evidence="5" id="KW-0648">Protein biosynthesis</keyword>
<accession>A0A3Q0JGB5</accession>
<comment type="subcellular location">
    <subcellularLocation>
        <location evidence="1">Cytoplasm</location>
    </subcellularLocation>
</comment>
<dbReference type="Proteomes" id="UP000079169">
    <property type="component" value="Unplaced"/>
</dbReference>
<dbReference type="SUPFAM" id="SSF55481">
    <property type="entry name" value="N-terminal domain of eukaryotic peptide chain release factor subunit 1, ERF1"/>
    <property type="match status" value="1"/>
</dbReference>
<evidence type="ECO:0000256" key="1">
    <source>
        <dbReference type="ARBA" id="ARBA00004496"/>
    </source>
</evidence>
<sequence>MRKLLISFVLLISVPPNGLVIYCGTIVTEEGKEKKVNIDFEPFKPINTSLYLCDNKFHTEALTALLADDNKFGFIVMDGNGALFGTLQGNTREVLHKFTVDLPKKHGRGGQSALRFARLRMEKRHNYVRKVAEVATTLFITNDKPNIAGLILAGSADFKTELSQSDMFDPRLQAKIIKLVDVSYGGENGFNQAIELAAESLQNVKFILHQLIGVSVFGRHLYNALVNKKEIEDVAMAGDSVAMDKFVERGRSTARALDNKQPSEFKTLDLPGTFLRPSLPVYVVILNKKTLHSPEQMNNYVRSVNHKSQQRMRERNPDLLNEWIDSGKLTHVVKVANEGDMLECDWRARKNGVLSTLMAKGEEFIALGIGPTRVQELNGVLLWDNKNPESKPVICKTTKTTQ</sequence>
<evidence type="ECO:0000256" key="2">
    <source>
        <dbReference type="ARBA" id="ARBA00005326"/>
    </source>
</evidence>
<dbReference type="AlphaFoldDB" id="A0A3Q0JGB5"/>
<dbReference type="InterPro" id="IPR005141">
    <property type="entry name" value="eRF1_2"/>
</dbReference>
<dbReference type="STRING" id="121845.A0A3Q0JGB5"/>
<dbReference type="InterPro" id="IPR004403">
    <property type="entry name" value="Peptide_chain-rel_eRF1/aRF1"/>
</dbReference>
<dbReference type="SUPFAM" id="SSF53137">
    <property type="entry name" value="Translational machinery components"/>
    <property type="match status" value="1"/>
</dbReference>
<dbReference type="GO" id="GO:0003747">
    <property type="term" value="F:translation release factor activity"/>
    <property type="evidence" value="ECO:0007669"/>
    <property type="project" value="InterPro"/>
</dbReference>